<name>A0AA94PR23_9BACT</name>
<gene>
    <name evidence="2" type="ORF">EDC59_1141</name>
</gene>
<comment type="caution">
    <text evidence="2">The sequence shown here is derived from an EMBL/GenBank/DDBJ whole genome shotgun (WGS) entry which is preliminary data.</text>
</comment>
<dbReference type="Proteomes" id="UP000295506">
    <property type="component" value="Unassembled WGS sequence"/>
</dbReference>
<evidence type="ECO:0000256" key="1">
    <source>
        <dbReference type="SAM" id="MobiDB-lite"/>
    </source>
</evidence>
<reference evidence="2 3" key="1">
    <citation type="submission" date="2019-03" db="EMBL/GenBank/DDBJ databases">
        <title>Genomic Encyclopedia of Type Strains, Phase IV (KMG-IV): sequencing the most valuable type-strain genomes for metagenomic binning, comparative biology and taxonomic classification.</title>
        <authorList>
            <person name="Goeker M."/>
        </authorList>
    </citation>
    <scope>NUCLEOTIDE SEQUENCE [LARGE SCALE GENOMIC DNA]</scope>
    <source>
        <strain evidence="2 3">DSM 101483</strain>
    </source>
</reference>
<accession>A0AA94PR23</accession>
<evidence type="ECO:0000313" key="3">
    <source>
        <dbReference type="Proteomes" id="UP000295506"/>
    </source>
</evidence>
<protein>
    <submittedName>
        <fullName evidence="2">Uncharacterized protein</fullName>
    </submittedName>
</protein>
<sequence length="227" mass="25259">MPSGQRKALTGSWPLFSRRRTAARFLLTFWGASQKVRRCKSAKRLLATRVHQTRTRGRLYRAPPFCALPPTLGQSLARRAVIRKPGPRACFKRRSAARLSLPRQTCRQGSERRLQALGHCFRAAAPQAHFLLTFWGASQKVRRCKSAKRSPTTGKTPDADARPKPTALLPLPLIHKKKSVYSPAKSPTSPRPSSSPHPPTLGQFRPEERSFGNRGLEPVSSAEAQPD</sequence>
<evidence type="ECO:0000313" key="2">
    <source>
        <dbReference type="EMBL" id="TDT86236.1"/>
    </source>
</evidence>
<organism evidence="2 3">
    <name type="scientific">Pseudodesulfovibrio indicus</name>
    <dbReference type="NCBI Taxonomy" id="1716143"/>
    <lineage>
        <taxon>Bacteria</taxon>
        <taxon>Pseudomonadati</taxon>
        <taxon>Thermodesulfobacteriota</taxon>
        <taxon>Desulfovibrionia</taxon>
        <taxon>Desulfovibrionales</taxon>
        <taxon>Desulfovibrionaceae</taxon>
    </lineage>
</organism>
<feature type="region of interest" description="Disordered" evidence="1">
    <location>
        <begin position="144"/>
        <end position="227"/>
    </location>
</feature>
<dbReference type="AlphaFoldDB" id="A0AA94PR23"/>
<proteinExistence type="predicted"/>
<feature type="compositionally biased region" description="Pro residues" evidence="1">
    <location>
        <begin position="189"/>
        <end position="199"/>
    </location>
</feature>
<dbReference type="EMBL" id="SOBK01000014">
    <property type="protein sequence ID" value="TDT86236.1"/>
    <property type="molecule type" value="Genomic_DNA"/>
</dbReference>